<keyword evidence="3" id="KW-1003">Cell membrane</keyword>
<dbReference type="FunFam" id="3.40.50.300:FF:000299">
    <property type="entry name" value="ABC transporter ATP-binding protein/permease"/>
    <property type="match status" value="1"/>
</dbReference>
<proteinExistence type="predicted"/>
<feature type="domain" description="ABC transporter" evidence="10">
    <location>
        <begin position="371"/>
        <end position="601"/>
    </location>
</feature>
<feature type="transmembrane region" description="Helical" evidence="9">
    <location>
        <begin position="74"/>
        <end position="96"/>
    </location>
</feature>
<dbReference type="EMBL" id="CP000828">
    <property type="protein sequence ID" value="ABW28766.1"/>
    <property type="molecule type" value="Genomic_DNA"/>
</dbReference>
<evidence type="ECO:0000256" key="7">
    <source>
        <dbReference type="ARBA" id="ARBA00022989"/>
    </source>
</evidence>
<name>B0C5P5_ACAM1</name>
<dbReference type="Proteomes" id="UP000000268">
    <property type="component" value="Chromosome"/>
</dbReference>
<dbReference type="InterPro" id="IPR003439">
    <property type="entry name" value="ABC_transporter-like_ATP-bd"/>
</dbReference>
<dbReference type="GO" id="GO:0034040">
    <property type="term" value="F:ATPase-coupled lipid transmembrane transporter activity"/>
    <property type="evidence" value="ECO:0007669"/>
    <property type="project" value="TreeGrafter"/>
</dbReference>
<dbReference type="GO" id="GO:0005886">
    <property type="term" value="C:plasma membrane"/>
    <property type="evidence" value="ECO:0007669"/>
    <property type="project" value="UniProtKB-SubCell"/>
</dbReference>
<evidence type="ECO:0000256" key="5">
    <source>
        <dbReference type="ARBA" id="ARBA00022741"/>
    </source>
</evidence>
<dbReference type="PROSITE" id="PS00211">
    <property type="entry name" value="ABC_TRANSPORTER_1"/>
    <property type="match status" value="1"/>
</dbReference>
<dbReference type="PROSITE" id="PS50929">
    <property type="entry name" value="ABC_TM1F"/>
    <property type="match status" value="1"/>
</dbReference>
<feature type="domain" description="ABC transmembrane type-1" evidence="11">
    <location>
        <begin position="20"/>
        <end position="321"/>
    </location>
</feature>
<dbReference type="AlphaFoldDB" id="B0C5P5"/>
<feature type="transmembrane region" description="Helical" evidence="9">
    <location>
        <begin position="264"/>
        <end position="284"/>
    </location>
</feature>
<keyword evidence="2" id="KW-0813">Transport</keyword>
<feature type="transmembrane region" description="Helical" evidence="9">
    <location>
        <begin position="177"/>
        <end position="196"/>
    </location>
</feature>
<dbReference type="PANTHER" id="PTHR24221:SF654">
    <property type="entry name" value="ATP-BINDING CASSETTE SUB-FAMILY B MEMBER 6"/>
    <property type="match status" value="1"/>
</dbReference>
<dbReference type="GO" id="GO:0005524">
    <property type="term" value="F:ATP binding"/>
    <property type="evidence" value="ECO:0007669"/>
    <property type="project" value="UniProtKB-KW"/>
</dbReference>
<dbReference type="eggNOG" id="COG1132">
    <property type="taxonomic scope" value="Bacteria"/>
</dbReference>
<dbReference type="Gene3D" id="1.20.1560.10">
    <property type="entry name" value="ABC transporter type 1, transmembrane domain"/>
    <property type="match status" value="1"/>
</dbReference>
<keyword evidence="8 9" id="KW-0472">Membrane</keyword>
<dbReference type="SMART" id="SM00382">
    <property type="entry name" value="AAA"/>
    <property type="match status" value="1"/>
</dbReference>
<evidence type="ECO:0000259" key="10">
    <source>
        <dbReference type="PROSITE" id="PS50893"/>
    </source>
</evidence>
<evidence type="ECO:0000313" key="12">
    <source>
        <dbReference type="EMBL" id="ABW28766.1"/>
    </source>
</evidence>
<dbReference type="STRING" id="329726.AM1_3779"/>
<evidence type="ECO:0000313" key="13">
    <source>
        <dbReference type="Proteomes" id="UP000000268"/>
    </source>
</evidence>
<evidence type="ECO:0000259" key="11">
    <source>
        <dbReference type="PROSITE" id="PS50929"/>
    </source>
</evidence>
<evidence type="ECO:0000256" key="1">
    <source>
        <dbReference type="ARBA" id="ARBA00004651"/>
    </source>
</evidence>
<feature type="transmembrane region" description="Helical" evidence="9">
    <location>
        <begin position="150"/>
        <end position="171"/>
    </location>
</feature>
<evidence type="ECO:0000256" key="2">
    <source>
        <dbReference type="ARBA" id="ARBA00022448"/>
    </source>
</evidence>
<dbReference type="SUPFAM" id="SSF90123">
    <property type="entry name" value="ABC transporter transmembrane region"/>
    <property type="match status" value="1"/>
</dbReference>
<dbReference type="Pfam" id="PF00005">
    <property type="entry name" value="ABC_tran"/>
    <property type="match status" value="1"/>
</dbReference>
<dbReference type="KEGG" id="amr:AM1_3779"/>
<feature type="transmembrane region" description="Helical" evidence="9">
    <location>
        <begin position="20"/>
        <end position="45"/>
    </location>
</feature>
<organism evidence="12 13">
    <name type="scientific">Acaryochloris marina (strain MBIC 11017)</name>
    <dbReference type="NCBI Taxonomy" id="329726"/>
    <lineage>
        <taxon>Bacteria</taxon>
        <taxon>Bacillati</taxon>
        <taxon>Cyanobacteriota</taxon>
        <taxon>Cyanophyceae</taxon>
        <taxon>Acaryochloridales</taxon>
        <taxon>Acaryochloridaceae</taxon>
        <taxon>Acaryochloris</taxon>
    </lineage>
</organism>
<evidence type="ECO:0000256" key="9">
    <source>
        <dbReference type="SAM" id="Phobius"/>
    </source>
</evidence>
<dbReference type="SUPFAM" id="SSF52540">
    <property type="entry name" value="P-loop containing nucleoside triphosphate hydrolases"/>
    <property type="match status" value="1"/>
</dbReference>
<comment type="subcellular location">
    <subcellularLocation>
        <location evidence="1">Cell membrane</location>
        <topology evidence="1">Multi-pass membrane protein</topology>
    </subcellularLocation>
</comment>
<keyword evidence="6 12" id="KW-0067">ATP-binding</keyword>
<dbReference type="InterPro" id="IPR036640">
    <property type="entry name" value="ABC1_TM_sf"/>
</dbReference>
<dbReference type="GO" id="GO:0016887">
    <property type="term" value="F:ATP hydrolysis activity"/>
    <property type="evidence" value="ECO:0007669"/>
    <property type="project" value="InterPro"/>
</dbReference>
<evidence type="ECO:0000256" key="3">
    <source>
        <dbReference type="ARBA" id="ARBA00022475"/>
    </source>
</evidence>
<dbReference type="OrthoDB" id="9762790at2"/>
<evidence type="ECO:0000256" key="4">
    <source>
        <dbReference type="ARBA" id="ARBA00022692"/>
    </source>
</evidence>
<dbReference type="GO" id="GO:0140359">
    <property type="term" value="F:ABC-type transporter activity"/>
    <property type="evidence" value="ECO:0007669"/>
    <property type="project" value="InterPro"/>
</dbReference>
<reference evidence="12 13" key="1">
    <citation type="journal article" date="2008" name="Proc. Natl. Acad. Sci. U.S.A.">
        <title>Niche adaptation and genome expansion in the chlorophyll d-producing cyanobacterium Acaryochloris marina.</title>
        <authorList>
            <person name="Swingley W.D."/>
            <person name="Chen M."/>
            <person name="Cheung P.C."/>
            <person name="Conrad A.L."/>
            <person name="Dejesa L.C."/>
            <person name="Hao J."/>
            <person name="Honchak B.M."/>
            <person name="Karbach L.E."/>
            <person name="Kurdoglu A."/>
            <person name="Lahiri S."/>
            <person name="Mastrian S.D."/>
            <person name="Miyashita H."/>
            <person name="Page L."/>
            <person name="Ramakrishna P."/>
            <person name="Satoh S."/>
            <person name="Sattley W.M."/>
            <person name="Shimada Y."/>
            <person name="Taylor H.L."/>
            <person name="Tomo T."/>
            <person name="Tsuchiya T."/>
            <person name="Wang Z.T."/>
            <person name="Raymond J."/>
            <person name="Mimuro M."/>
            <person name="Blankenship R.E."/>
            <person name="Touchman J.W."/>
        </authorList>
    </citation>
    <scope>NUCLEOTIDE SEQUENCE [LARGE SCALE GENOMIC DNA]</scope>
    <source>
        <strain evidence="13">MBIC 11017</strain>
    </source>
</reference>
<dbReference type="Pfam" id="PF00664">
    <property type="entry name" value="ABC_membrane"/>
    <property type="match status" value="1"/>
</dbReference>
<dbReference type="InterPro" id="IPR027417">
    <property type="entry name" value="P-loop_NTPase"/>
</dbReference>
<keyword evidence="5" id="KW-0547">Nucleotide-binding</keyword>
<evidence type="ECO:0000256" key="6">
    <source>
        <dbReference type="ARBA" id="ARBA00022840"/>
    </source>
</evidence>
<protein>
    <submittedName>
        <fullName evidence="12">ABC transporter, ATP-binding protein</fullName>
    </submittedName>
</protein>
<keyword evidence="4 9" id="KW-0812">Transmembrane</keyword>
<dbReference type="InterPro" id="IPR017871">
    <property type="entry name" value="ABC_transporter-like_CS"/>
</dbReference>
<sequence>MKKFLKQFLYILADQKIMLLVLLAAVLGNAVIETLGIGLIGPFIAFASDPELVEKTIVIGQVYDWLNFESRERFIAFLALFIIIIFYVKSFLNFVIRRYIFNFVYQYQGKLRIRLLSAYMQMPYTFHLKNNSAFMIQSIMNHTVSFCNGILLELLNSFVSLTIITFLSILLIYTSPIATIVIGLILFVVFAIILRLKNTLSRWGKTIAQSQAEMIRVVNHSLGSVKETKVIGCESFFLDQLDTQAQLYSTSLSDFMSFNQIPRITIEAMIMTFILGFISVSILTNQDFQGLISTLGIFAVVSIRLMPLATQLSKGLSVLRSSTFVLEKLYHDLKELENHQALIAPSADVAAQFKPANGSLEPSHLDFEQEILLDKISFQYEGAKNPSLNQIQLRIKKGESIALIGKSGAGKTTLVDVLLGLLTPTGGDIKVDDQSVYQDLRAWQNLLGYIPQSIFLIDDTLERNIALGVPDHLIDETRLNRAIELAQLSELVKELPDGVNTNLGERGANLSGGQRQRVGIARALYHEREILVLDEATSALDNETEALVSEAIRSLSDSKTMIIIAHRLTTVEHCNCIHLMKNGQIIQSGTYEEVVLAANEE</sequence>
<gene>
    <name evidence="12" type="ordered locus">AM1_3779</name>
</gene>
<dbReference type="Gene3D" id="3.40.50.300">
    <property type="entry name" value="P-loop containing nucleotide triphosphate hydrolases"/>
    <property type="match status" value="1"/>
</dbReference>
<dbReference type="PROSITE" id="PS50893">
    <property type="entry name" value="ABC_TRANSPORTER_2"/>
    <property type="match status" value="1"/>
</dbReference>
<dbReference type="HOGENOM" id="CLU_000604_84_3_3"/>
<dbReference type="InterPro" id="IPR039421">
    <property type="entry name" value="Type_1_exporter"/>
</dbReference>
<keyword evidence="13" id="KW-1185">Reference proteome</keyword>
<dbReference type="RefSeq" id="WP_012164141.1">
    <property type="nucleotide sequence ID" value="NC_009925.1"/>
</dbReference>
<dbReference type="InterPro" id="IPR011527">
    <property type="entry name" value="ABC1_TM_dom"/>
</dbReference>
<keyword evidence="7 9" id="KW-1133">Transmembrane helix</keyword>
<accession>B0C5P5</accession>
<dbReference type="InterPro" id="IPR003593">
    <property type="entry name" value="AAA+_ATPase"/>
</dbReference>
<dbReference type="PANTHER" id="PTHR24221">
    <property type="entry name" value="ATP-BINDING CASSETTE SUB-FAMILY B"/>
    <property type="match status" value="1"/>
</dbReference>
<evidence type="ECO:0000256" key="8">
    <source>
        <dbReference type="ARBA" id="ARBA00023136"/>
    </source>
</evidence>